<dbReference type="PROSITE" id="PS51195">
    <property type="entry name" value="Q_MOTIF"/>
    <property type="match status" value="1"/>
</dbReference>
<evidence type="ECO:0000256" key="7">
    <source>
        <dbReference type="ARBA" id="ARBA00038002"/>
    </source>
</evidence>
<dbReference type="InterPro" id="IPR000629">
    <property type="entry name" value="RNA-helicase_DEAD-box_CS"/>
</dbReference>
<evidence type="ECO:0000259" key="15">
    <source>
        <dbReference type="PROSITE" id="PS51195"/>
    </source>
</evidence>
<feature type="compositionally biased region" description="Basic and acidic residues" evidence="12">
    <location>
        <begin position="535"/>
        <end position="558"/>
    </location>
</feature>
<dbReference type="InterPro" id="IPR014001">
    <property type="entry name" value="Helicase_ATP-bd"/>
</dbReference>
<organism evidence="16 17">
    <name type="scientific">Batillaria attramentaria</name>
    <dbReference type="NCBI Taxonomy" id="370345"/>
    <lineage>
        <taxon>Eukaryota</taxon>
        <taxon>Metazoa</taxon>
        <taxon>Spiralia</taxon>
        <taxon>Lophotrochozoa</taxon>
        <taxon>Mollusca</taxon>
        <taxon>Gastropoda</taxon>
        <taxon>Caenogastropoda</taxon>
        <taxon>Sorbeoconcha</taxon>
        <taxon>Cerithioidea</taxon>
        <taxon>Batillariidae</taxon>
        <taxon>Batillaria</taxon>
    </lineage>
</organism>
<dbReference type="AlphaFoldDB" id="A0ABD0KMH3"/>
<dbReference type="PROSITE" id="PS51192">
    <property type="entry name" value="HELICASE_ATP_BIND_1"/>
    <property type="match status" value="1"/>
</dbReference>
<gene>
    <name evidence="16" type="ORF">BaRGS_00020530</name>
</gene>
<name>A0ABD0KMH3_9CAEN</name>
<dbReference type="InterPro" id="IPR014014">
    <property type="entry name" value="RNA_helicase_DEAD_Q_motif"/>
</dbReference>
<dbReference type="GO" id="GO:0005524">
    <property type="term" value="F:ATP binding"/>
    <property type="evidence" value="ECO:0007669"/>
    <property type="project" value="UniProtKB-UniRule"/>
</dbReference>
<dbReference type="EC" id="3.6.4.13" evidence="11"/>
<keyword evidence="5 11" id="KW-0694">RNA-binding</keyword>
<evidence type="ECO:0000256" key="3">
    <source>
        <dbReference type="ARBA" id="ARBA00022806"/>
    </source>
</evidence>
<evidence type="ECO:0000313" key="17">
    <source>
        <dbReference type="Proteomes" id="UP001519460"/>
    </source>
</evidence>
<sequence length="597" mass="67392">MDSNWEALESLLSETTLQAVHELNFSHMTPVQAACIPQFVKNKDVAVEAVTGSGKTLAFVIPIIEILLRRETPLKQNEVGAIILTPTRELAIQIDEVVSHFLKFCTQFSSLLLIGGSKPQQDITKFVNKGGNIIIATPGRLDDLFSRKQAGFNLAMSVKALEVLVLDEADRLLEMGFEASINTILGHLPKLRRTGLFSATQTDEVENLIRAGLRNPMRITVKEKKTAANMGQRTPATLKNYFMVVDADEKFSQLVKFLKDHGKEKILLFFSTCACVDYFSKCLQIILKRMEVLAIHSKMKQKRNKVFGKYRSMSSGLLVCTDVMARGIDIPDVHWVIQYDPPSSASAFVHRCGRTARIGNAGNALVMLLPAEDAYVKFIDINQKVPLTEMEKSDQAVSMVDKLRSLATKDRAIYEKGLRAFVSFIQSYAKHECSMIFRLKDLDYGQLAMGFGLLRIPKMPELRGKSVVNFCPTEVDLSAIPFKDKAREKLRQKQLQSGEGKKKGMARPPRSEAWSQLKARKAKRQERKGKKKLKTDHQQEQKKQGKEQTHGKRGRADEEAQDDWDELGKDLRLIKKLKKGKITKDQFDEDFQDTLDD</sequence>
<keyword evidence="4 10" id="KW-0067">ATP-binding</keyword>
<dbReference type="FunFam" id="3.40.50.300:FF:001022">
    <property type="entry name" value="RNA helicase"/>
    <property type="match status" value="1"/>
</dbReference>
<dbReference type="InterPro" id="IPR025313">
    <property type="entry name" value="SPB4-like_CTE"/>
</dbReference>
<evidence type="ECO:0000256" key="11">
    <source>
        <dbReference type="RuleBase" id="RU365068"/>
    </source>
</evidence>
<evidence type="ECO:0000313" key="16">
    <source>
        <dbReference type="EMBL" id="KAK7488223.1"/>
    </source>
</evidence>
<dbReference type="InterPro" id="IPR027417">
    <property type="entry name" value="P-loop_NTPase"/>
</dbReference>
<dbReference type="GO" id="GO:0003724">
    <property type="term" value="F:RNA helicase activity"/>
    <property type="evidence" value="ECO:0007669"/>
    <property type="project" value="UniProtKB-EC"/>
</dbReference>
<dbReference type="FunFam" id="3.40.50.300:FF:000877">
    <property type="entry name" value="RNA helicase"/>
    <property type="match status" value="1"/>
</dbReference>
<dbReference type="Pfam" id="PF00271">
    <property type="entry name" value="Helicase_C"/>
    <property type="match status" value="1"/>
</dbReference>
<evidence type="ECO:0000256" key="10">
    <source>
        <dbReference type="RuleBase" id="RU000492"/>
    </source>
</evidence>
<keyword evidence="6" id="KW-0175">Coiled coil</keyword>
<protein>
    <recommendedName>
        <fullName evidence="11">ATP-dependent RNA helicase</fullName>
        <ecNumber evidence="11">3.6.4.13</ecNumber>
    </recommendedName>
</protein>
<keyword evidence="2 10" id="KW-0378">Hydrolase</keyword>
<dbReference type="SMART" id="SM00487">
    <property type="entry name" value="DEXDc"/>
    <property type="match status" value="1"/>
</dbReference>
<evidence type="ECO:0000256" key="8">
    <source>
        <dbReference type="ARBA" id="ARBA00047984"/>
    </source>
</evidence>
<feature type="region of interest" description="Disordered" evidence="12">
    <location>
        <begin position="488"/>
        <end position="565"/>
    </location>
</feature>
<evidence type="ECO:0000256" key="6">
    <source>
        <dbReference type="ARBA" id="ARBA00023054"/>
    </source>
</evidence>
<feature type="domain" description="Helicase C-terminal" evidence="14">
    <location>
        <begin position="250"/>
        <end position="407"/>
    </location>
</feature>
<feature type="domain" description="DEAD-box RNA helicase Q" evidence="15">
    <location>
        <begin position="5"/>
        <end position="33"/>
    </location>
</feature>
<dbReference type="InterPro" id="IPR056330">
    <property type="entry name" value="CTT_SPB4"/>
</dbReference>
<evidence type="ECO:0000256" key="9">
    <source>
        <dbReference type="PROSITE-ProRule" id="PRU00552"/>
    </source>
</evidence>
<comment type="caution">
    <text evidence="16">The sequence shown here is derived from an EMBL/GenBank/DDBJ whole genome shotgun (WGS) entry which is preliminary data.</text>
</comment>
<feature type="short sequence motif" description="Q motif" evidence="9">
    <location>
        <begin position="5"/>
        <end position="33"/>
    </location>
</feature>
<dbReference type="EMBL" id="JACVVK020000153">
    <property type="protein sequence ID" value="KAK7488223.1"/>
    <property type="molecule type" value="Genomic_DNA"/>
</dbReference>
<evidence type="ECO:0000256" key="2">
    <source>
        <dbReference type="ARBA" id="ARBA00022801"/>
    </source>
</evidence>
<reference evidence="16 17" key="1">
    <citation type="journal article" date="2023" name="Sci. Data">
        <title>Genome assembly of the Korean intertidal mud-creeper Batillaria attramentaria.</title>
        <authorList>
            <person name="Patra A.K."/>
            <person name="Ho P.T."/>
            <person name="Jun S."/>
            <person name="Lee S.J."/>
            <person name="Kim Y."/>
            <person name="Won Y.J."/>
        </authorList>
    </citation>
    <scope>NUCLEOTIDE SEQUENCE [LARGE SCALE GENOMIC DNA]</scope>
    <source>
        <strain evidence="16">Wonlab-2016</strain>
    </source>
</reference>
<keyword evidence="17" id="KW-1185">Reference proteome</keyword>
<feature type="region of interest" description="Disordered" evidence="12">
    <location>
        <begin position="578"/>
        <end position="597"/>
    </location>
</feature>
<dbReference type="CDD" id="cd17960">
    <property type="entry name" value="DEADc_DDX55"/>
    <property type="match status" value="1"/>
</dbReference>
<accession>A0ABD0KMH3</accession>
<evidence type="ECO:0000256" key="5">
    <source>
        <dbReference type="ARBA" id="ARBA00022884"/>
    </source>
</evidence>
<feature type="compositionally biased region" description="Basic residues" evidence="12">
    <location>
        <begin position="518"/>
        <end position="534"/>
    </location>
</feature>
<keyword evidence="1 10" id="KW-0547">Nucleotide-binding</keyword>
<dbReference type="InterPro" id="IPR011545">
    <property type="entry name" value="DEAD/DEAH_box_helicase_dom"/>
</dbReference>
<comment type="domain">
    <text evidence="11">The Q motif is unique to and characteristic of the DEAD box family of RNA helicases and controls ATP binding and hydrolysis.</text>
</comment>
<dbReference type="GO" id="GO:0016787">
    <property type="term" value="F:hydrolase activity"/>
    <property type="evidence" value="ECO:0007669"/>
    <property type="project" value="UniProtKB-KW"/>
</dbReference>
<evidence type="ECO:0000256" key="12">
    <source>
        <dbReference type="SAM" id="MobiDB-lite"/>
    </source>
</evidence>
<proteinExistence type="inferred from homology"/>
<dbReference type="GO" id="GO:0003723">
    <property type="term" value="F:RNA binding"/>
    <property type="evidence" value="ECO:0007669"/>
    <property type="project" value="UniProtKB-UniRule"/>
</dbReference>
<dbReference type="CDD" id="cd18787">
    <property type="entry name" value="SF2_C_DEAD"/>
    <property type="match status" value="1"/>
</dbReference>
<dbReference type="PROSITE" id="PS51194">
    <property type="entry name" value="HELICASE_CTER"/>
    <property type="match status" value="1"/>
</dbReference>
<dbReference type="SMART" id="SM00490">
    <property type="entry name" value="HELICc"/>
    <property type="match status" value="1"/>
</dbReference>
<dbReference type="PROSITE" id="PS00039">
    <property type="entry name" value="DEAD_ATP_HELICASE"/>
    <property type="match status" value="1"/>
</dbReference>
<dbReference type="Proteomes" id="UP001519460">
    <property type="component" value="Unassembled WGS sequence"/>
</dbReference>
<dbReference type="Pfam" id="PF00270">
    <property type="entry name" value="DEAD"/>
    <property type="match status" value="1"/>
</dbReference>
<dbReference type="PANTHER" id="PTHR24031">
    <property type="entry name" value="RNA HELICASE"/>
    <property type="match status" value="1"/>
</dbReference>
<evidence type="ECO:0000256" key="4">
    <source>
        <dbReference type="ARBA" id="ARBA00022840"/>
    </source>
</evidence>
<dbReference type="Pfam" id="PF13959">
    <property type="entry name" value="CTE_SPB4"/>
    <property type="match status" value="1"/>
</dbReference>
<comment type="similarity">
    <text evidence="7">Belongs to the DEAD box helicase family. DDX55/SPB4 subfamily.</text>
</comment>
<dbReference type="SMART" id="SM01178">
    <property type="entry name" value="DUF4217"/>
    <property type="match status" value="1"/>
</dbReference>
<comment type="catalytic activity">
    <reaction evidence="8 11">
        <text>ATP + H2O = ADP + phosphate + H(+)</text>
        <dbReference type="Rhea" id="RHEA:13065"/>
        <dbReference type="ChEBI" id="CHEBI:15377"/>
        <dbReference type="ChEBI" id="CHEBI:15378"/>
        <dbReference type="ChEBI" id="CHEBI:30616"/>
        <dbReference type="ChEBI" id="CHEBI:43474"/>
        <dbReference type="ChEBI" id="CHEBI:456216"/>
        <dbReference type="EC" id="3.6.4.13"/>
    </reaction>
</comment>
<evidence type="ECO:0000256" key="1">
    <source>
        <dbReference type="ARBA" id="ARBA00022741"/>
    </source>
</evidence>
<evidence type="ECO:0000259" key="13">
    <source>
        <dbReference type="PROSITE" id="PS51192"/>
    </source>
</evidence>
<dbReference type="SUPFAM" id="SSF52540">
    <property type="entry name" value="P-loop containing nucleoside triphosphate hydrolases"/>
    <property type="match status" value="1"/>
</dbReference>
<comment type="function">
    <text evidence="11">RNA helicase.</text>
</comment>
<feature type="compositionally biased region" description="Acidic residues" evidence="12">
    <location>
        <begin position="587"/>
        <end position="597"/>
    </location>
</feature>
<dbReference type="Gene3D" id="3.40.50.300">
    <property type="entry name" value="P-loop containing nucleotide triphosphate hydrolases"/>
    <property type="match status" value="2"/>
</dbReference>
<dbReference type="Pfam" id="PF23681">
    <property type="entry name" value="CTT_SPB4"/>
    <property type="match status" value="1"/>
</dbReference>
<keyword evidence="3 10" id="KW-0347">Helicase</keyword>
<dbReference type="InterPro" id="IPR001650">
    <property type="entry name" value="Helicase_C-like"/>
</dbReference>
<evidence type="ECO:0000259" key="14">
    <source>
        <dbReference type="PROSITE" id="PS51194"/>
    </source>
</evidence>
<feature type="domain" description="Helicase ATP-binding" evidence="13">
    <location>
        <begin position="36"/>
        <end position="219"/>
    </location>
</feature>